<proteinExistence type="predicted"/>
<feature type="coiled-coil region" evidence="1">
    <location>
        <begin position="64"/>
        <end position="99"/>
    </location>
</feature>
<keyword evidence="1" id="KW-0175">Coiled coil</keyword>
<evidence type="ECO:0000256" key="1">
    <source>
        <dbReference type="SAM" id="Coils"/>
    </source>
</evidence>
<organism evidence="2 3">
    <name type="scientific">Pseudomonas tohonis</name>
    <dbReference type="NCBI Taxonomy" id="2725477"/>
    <lineage>
        <taxon>Bacteria</taxon>
        <taxon>Pseudomonadati</taxon>
        <taxon>Pseudomonadota</taxon>
        <taxon>Gammaproteobacteria</taxon>
        <taxon>Pseudomonadales</taxon>
        <taxon>Pseudomonadaceae</taxon>
        <taxon>Pseudomonas</taxon>
    </lineage>
</organism>
<gene>
    <name evidence="2" type="ORF">TUM20286_48380</name>
</gene>
<sequence length="178" mass="19540">MKTIDLFARVGEQVLQDAQVHRYGSVLLARGVGGLARLNPTAVWVDAAIAVIEAGTSYLRYCAAQEVTAQLKAFNEQLEKTLANELKIGRIELERLRREGSGRRANIEQLLKVQGRAARLTKAKIGQQLDSLTSIHKLLQQERQAMGSFQELIGLQVCLDSCIDATLALLLSPTGETQ</sequence>
<keyword evidence="3" id="KW-1185">Reference proteome</keyword>
<evidence type="ECO:0000313" key="2">
    <source>
        <dbReference type="EMBL" id="GJN55086.1"/>
    </source>
</evidence>
<reference evidence="2 3" key="1">
    <citation type="submission" date="2021-12" db="EMBL/GenBank/DDBJ databases">
        <title>Characterization of novel class B3 metallo-beta-lactamase from novel Pseudomonas species.</title>
        <authorList>
            <person name="Yamada K."/>
            <person name="Aoki K."/>
            <person name="Ishii Y."/>
        </authorList>
    </citation>
    <scope>NUCLEOTIDE SEQUENCE [LARGE SCALE GENOMIC DNA]</scope>
    <source>
        <strain evidence="2 3">TUM20286</strain>
    </source>
</reference>
<evidence type="ECO:0000313" key="3">
    <source>
        <dbReference type="Proteomes" id="UP001054892"/>
    </source>
</evidence>
<dbReference type="Proteomes" id="UP001054892">
    <property type="component" value="Unassembled WGS sequence"/>
</dbReference>
<dbReference type="RefSeq" id="WP_094776041.1">
    <property type="nucleotide sequence ID" value="NZ_BQKM01000015.1"/>
</dbReference>
<comment type="caution">
    <text evidence="2">The sequence shown here is derived from an EMBL/GenBank/DDBJ whole genome shotgun (WGS) entry which is preliminary data.</text>
</comment>
<dbReference type="EMBL" id="BQKM01000015">
    <property type="protein sequence ID" value="GJN55086.1"/>
    <property type="molecule type" value="Genomic_DNA"/>
</dbReference>
<accession>A0ABQ4W6K1</accession>
<name>A0ABQ4W6K1_9PSED</name>
<protein>
    <submittedName>
        <fullName evidence="2">Uncharacterized protein</fullName>
    </submittedName>
</protein>